<organism evidence="1 4">
    <name type="scientific">Halanaeroarchaeum sulfurireducens</name>
    <dbReference type="NCBI Taxonomy" id="1604004"/>
    <lineage>
        <taxon>Archaea</taxon>
        <taxon>Methanobacteriati</taxon>
        <taxon>Methanobacteriota</taxon>
        <taxon>Stenosarchaea group</taxon>
        <taxon>Halobacteria</taxon>
        <taxon>Halobacteriales</taxon>
        <taxon>Halobacteriaceae</taxon>
        <taxon>Halanaeroarchaeum</taxon>
    </lineage>
</organism>
<dbReference type="HOGENOM" id="CLU_123164_0_0_2"/>
<keyword evidence="4" id="KW-1185">Reference proteome</keyword>
<protein>
    <submittedName>
        <fullName evidence="1">Uncharacterized protein</fullName>
    </submittedName>
</protein>
<reference evidence="1 4" key="1">
    <citation type="journal article" date="2015" name="ISME J.">
        <title>Elemental sulfur and acetate can support life of a novel strictly anaerobic haloarchaeon.</title>
        <authorList>
            <person name="Sorokin D.Y."/>
            <person name="Kublanov I.V."/>
            <person name="Gavrilov S.N."/>
            <person name="Rojo D."/>
            <person name="Roman P."/>
            <person name="Golyshin P.N."/>
            <person name="Slepak V.Z."/>
            <person name="Smedile F."/>
            <person name="Ferrer M."/>
            <person name="Messina E."/>
            <person name="La Cono V."/>
            <person name="Yakimov M.M."/>
        </authorList>
    </citation>
    <scope>NUCLEOTIDE SEQUENCE [LARGE SCALE GENOMIC DNA]</scope>
    <source>
        <strain evidence="1 4">HSR2</strain>
    </source>
</reference>
<dbReference type="KEGG" id="hsu:HLASF_0600"/>
<evidence type="ECO:0000313" key="3">
    <source>
        <dbReference type="Proteomes" id="UP000060390"/>
    </source>
</evidence>
<dbReference type="Proteomes" id="UP000060390">
    <property type="component" value="Chromosome"/>
</dbReference>
<dbReference type="InterPro" id="IPR043809">
    <property type="entry name" value="DUF5791"/>
</dbReference>
<proteinExistence type="predicted"/>
<dbReference type="EMBL" id="CP011564">
    <property type="protein sequence ID" value="ALG81497.1"/>
    <property type="molecule type" value="Genomic_DNA"/>
</dbReference>
<dbReference type="AlphaFoldDB" id="A0A0F7P7A9"/>
<evidence type="ECO:0000313" key="1">
    <source>
        <dbReference type="EMBL" id="AKH97096.1"/>
    </source>
</evidence>
<dbReference type="EMBL" id="CP008874">
    <property type="protein sequence ID" value="AKH97096.1"/>
    <property type="molecule type" value="Genomic_DNA"/>
</dbReference>
<sequence length="144" mass="15783">MFVDSIDAPDDRTAEDLLAEYRDDLGDIVVDVGVEAAADRAGVDESDLRSLVRGEPSDLSIGDACAIWALSDDLPDEETIRREIQDSIMLGMASAILDVDTLERELDGDLDAKTIQQKIEGRRPMSLEEYAAIALLIARENKFA</sequence>
<evidence type="ECO:0000313" key="2">
    <source>
        <dbReference type="EMBL" id="ALG81497.1"/>
    </source>
</evidence>
<evidence type="ECO:0000313" key="4">
    <source>
        <dbReference type="Proteomes" id="UP000069906"/>
    </source>
</evidence>
<dbReference type="Proteomes" id="UP000069906">
    <property type="component" value="Chromosome"/>
</dbReference>
<gene>
    <name evidence="2" type="ORF">HLASA_0596</name>
    <name evidence="1" type="ORF">HLASF_0600</name>
</gene>
<accession>A0A0F7P7A9</accession>
<name>A0A0F7P7A9_9EURY</name>
<reference evidence="3" key="2">
    <citation type="submission" date="2015-05" db="EMBL/GenBank/DDBJ databases">
        <title>Complete genome sequence of Halanaeroarchaeum sulfurireducens type strain M27-SA2, a sulfate-reducer haloarchaeon from marine anoxic lake Medee.</title>
        <authorList>
            <person name="Messina E."/>
            <person name="Kublanov I.V."/>
            <person name="Toshchakov S."/>
            <person name="Arcadi E."/>
            <person name="La Spada G."/>
            <person name="La Cono V."/>
            <person name="Yakimov M.M."/>
        </authorList>
    </citation>
    <scope>NUCLEOTIDE SEQUENCE [LARGE SCALE GENOMIC DNA]</scope>
    <source>
        <strain evidence="3">M27-SA2</strain>
    </source>
</reference>
<reference evidence="2 3" key="3">
    <citation type="journal article" date="2016" name="Stand. Genomic Sci.">
        <title>Complete genome sequence of 'Halanaeroarchaeum sulfurireducens' M27-SA2, a sulfur-reducing and acetate-oxidizing haloarchaeon from the deep-sea hypersaline anoxic lake Medee.</title>
        <authorList>
            <person name="Messina E."/>
            <person name="Sorokin D.Y."/>
            <person name="Kublanov I.V."/>
            <person name="Toshchakov S."/>
            <person name="Lopatina A."/>
            <person name="Arcadi E."/>
            <person name="Smedile F."/>
            <person name="La Spada G."/>
            <person name="La Cono V."/>
            <person name="Yakimov M.M."/>
        </authorList>
    </citation>
    <scope>NUCLEOTIDE SEQUENCE [LARGE SCALE GENOMIC DNA]</scope>
    <source>
        <strain evidence="2 3">M27-SA2</strain>
    </source>
</reference>
<dbReference type="Pfam" id="PF19104">
    <property type="entry name" value="DUF5791"/>
    <property type="match status" value="1"/>
</dbReference>
<dbReference type="RefSeq" id="WP_050047897.1">
    <property type="nucleotide sequence ID" value="NZ_CP008874.1"/>
</dbReference>
<dbReference type="KEGG" id="hsf:HLASA_0596"/>
<dbReference type="OrthoDB" id="306692at2157"/>
<dbReference type="GeneID" id="26009962"/>
<dbReference type="STRING" id="1604004.HLASA_0596"/>